<dbReference type="EMBL" id="JANRMS010000416">
    <property type="protein sequence ID" value="KAJ3540263.1"/>
    <property type="molecule type" value="Genomic_DNA"/>
</dbReference>
<comment type="caution">
    <text evidence="1">The sequence shown here is derived from an EMBL/GenBank/DDBJ whole genome shotgun (WGS) entry which is preliminary data.</text>
</comment>
<dbReference type="Proteomes" id="UP001148629">
    <property type="component" value="Unassembled WGS sequence"/>
</dbReference>
<protein>
    <submittedName>
        <fullName evidence="1">Uncharacterized protein</fullName>
    </submittedName>
</protein>
<sequence length="378" mass="41086">MTASSGVPSSFTTRWSAHTHQPLHNTALSTSSTSSSTTTDISHPPKYNTSCNSCRKSRVKCSGGVPCQRCATSSNPSLCVYSVSQRRGKRKATEDLSHSPDFTVQGLSPGVLHLNTQPAFDFMANNDQFGSARAAFTSMGEPASNLFQSDDYQLDPSSIPNVMTGLTADSPSLTELVGSLNSPPPPQSSSPKERQKCPDGCYASIHDLANSFNNVTAQPGQTSLGEILQLLQQAFHLSTKYLQCPNCDAGCPRLMNLAMLHQRQVTLLCELAKEPASHLANDSTRIALGSFRSSKEDDLSLKRLMLKNATRDTKKLVDDFHEGAKDFEDRYIAGTLILGEAGKLNLTWLLDVAANLGRRLDCVRVLLDQEDWASQLCQ</sequence>
<reference evidence="1" key="1">
    <citation type="submission" date="2022-08" db="EMBL/GenBank/DDBJ databases">
        <title>Genome Sequence of Fusarium decemcellulare.</title>
        <authorList>
            <person name="Buettner E."/>
        </authorList>
    </citation>
    <scope>NUCLEOTIDE SEQUENCE</scope>
    <source>
        <strain evidence="1">Babe19</strain>
    </source>
</reference>
<gene>
    <name evidence="1" type="ORF">NM208_g5140</name>
</gene>
<evidence type="ECO:0000313" key="1">
    <source>
        <dbReference type="EMBL" id="KAJ3540263.1"/>
    </source>
</evidence>
<organism evidence="1 2">
    <name type="scientific">Fusarium decemcellulare</name>
    <dbReference type="NCBI Taxonomy" id="57161"/>
    <lineage>
        <taxon>Eukaryota</taxon>
        <taxon>Fungi</taxon>
        <taxon>Dikarya</taxon>
        <taxon>Ascomycota</taxon>
        <taxon>Pezizomycotina</taxon>
        <taxon>Sordariomycetes</taxon>
        <taxon>Hypocreomycetidae</taxon>
        <taxon>Hypocreales</taxon>
        <taxon>Nectriaceae</taxon>
        <taxon>Fusarium</taxon>
        <taxon>Fusarium decemcellulare species complex</taxon>
    </lineage>
</organism>
<proteinExistence type="predicted"/>
<evidence type="ECO:0000313" key="2">
    <source>
        <dbReference type="Proteomes" id="UP001148629"/>
    </source>
</evidence>
<name>A0ACC1SIB4_9HYPO</name>
<accession>A0ACC1SIB4</accession>
<keyword evidence="2" id="KW-1185">Reference proteome</keyword>